<keyword evidence="5" id="KW-0347">Helicase</keyword>
<dbReference type="GO" id="GO:0005737">
    <property type="term" value="C:cytoplasm"/>
    <property type="evidence" value="ECO:0007669"/>
    <property type="project" value="TreeGrafter"/>
</dbReference>
<dbReference type="GO" id="GO:0000724">
    <property type="term" value="P:double-strand break repair via homologous recombination"/>
    <property type="evidence" value="ECO:0007669"/>
    <property type="project" value="TreeGrafter"/>
</dbReference>
<dbReference type="Pfam" id="PF00270">
    <property type="entry name" value="DEAD"/>
    <property type="match status" value="1"/>
</dbReference>
<name>A0A0U5GST6_ASPCI</name>
<dbReference type="EMBL" id="CDMC01000002">
    <property type="protein sequence ID" value="CEN60838.1"/>
    <property type="molecule type" value="Genomic_DNA"/>
</dbReference>
<feature type="transmembrane region" description="Helical" evidence="3">
    <location>
        <begin position="634"/>
        <end position="657"/>
    </location>
</feature>
<protein>
    <submittedName>
        <fullName evidence="5">Putative Superfamily II DNA helicase</fullName>
    </submittedName>
</protein>
<dbReference type="AlphaFoldDB" id="A0A0U5GST6"/>
<dbReference type="PANTHER" id="PTHR13710:SF154">
    <property type="entry name" value="RECQ HELICASE, PUTATIVE (AFU_ORTHOLOGUE AFUA_6G14720)-RELATED"/>
    <property type="match status" value="1"/>
</dbReference>
<dbReference type="InterPro" id="IPR011545">
    <property type="entry name" value="DEAD/DEAH_box_helicase_dom"/>
</dbReference>
<feature type="compositionally biased region" description="Low complexity" evidence="2">
    <location>
        <begin position="265"/>
        <end position="274"/>
    </location>
</feature>
<dbReference type="Proteomes" id="UP000054771">
    <property type="component" value="Unassembled WGS sequence"/>
</dbReference>
<feature type="compositionally biased region" description="Gly residues" evidence="2">
    <location>
        <begin position="275"/>
        <end position="284"/>
    </location>
</feature>
<evidence type="ECO:0000256" key="3">
    <source>
        <dbReference type="SAM" id="Phobius"/>
    </source>
</evidence>
<evidence type="ECO:0000313" key="6">
    <source>
        <dbReference type="Proteomes" id="UP000054771"/>
    </source>
</evidence>
<keyword evidence="5" id="KW-0547">Nucleotide-binding</keyword>
<proteinExistence type="inferred from homology"/>
<keyword evidence="5" id="KW-0067">ATP-binding</keyword>
<keyword evidence="5" id="KW-0378">Hydrolase</keyword>
<dbReference type="GO" id="GO:0043138">
    <property type="term" value="F:3'-5' DNA helicase activity"/>
    <property type="evidence" value="ECO:0007669"/>
    <property type="project" value="TreeGrafter"/>
</dbReference>
<dbReference type="STRING" id="454130.A0A0U5GST6"/>
<organism evidence="5 6">
    <name type="scientific">Aspergillus calidoustus</name>
    <dbReference type="NCBI Taxonomy" id="454130"/>
    <lineage>
        <taxon>Eukaryota</taxon>
        <taxon>Fungi</taxon>
        <taxon>Dikarya</taxon>
        <taxon>Ascomycota</taxon>
        <taxon>Pezizomycotina</taxon>
        <taxon>Eurotiomycetes</taxon>
        <taxon>Eurotiomycetidae</taxon>
        <taxon>Eurotiales</taxon>
        <taxon>Aspergillaceae</taxon>
        <taxon>Aspergillus</taxon>
        <taxon>Aspergillus subgen. Nidulantes</taxon>
    </lineage>
</organism>
<dbReference type="Gene3D" id="3.40.50.300">
    <property type="entry name" value="P-loop containing nucleotide triphosphate hydrolases"/>
    <property type="match status" value="1"/>
</dbReference>
<reference evidence="6" key="1">
    <citation type="journal article" date="2016" name="Genome Announc.">
        <title>Draft genome sequences of fungus Aspergillus calidoustus.</title>
        <authorList>
            <person name="Horn F."/>
            <person name="Linde J."/>
            <person name="Mattern D.J."/>
            <person name="Walther G."/>
            <person name="Guthke R."/>
            <person name="Scherlach K."/>
            <person name="Martin K."/>
            <person name="Brakhage A.A."/>
            <person name="Petzke L."/>
            <person name="Valiante V."/>
        </authorList>
    </citation>
    <scope>NUCLEOTIDE SEQUENCE [LARGE SCALE GENOMIC DNA]</scope>
    <source>
        <strain evidence="6">SF006504</strain>
    </source>
</reference>
<dbReference type="GO" id="GO:0003676">
    <property type="term" value="F:nucleic acid binding"/>
    <property type="evidence" value="ECO:0007669"/>
    <property type="project" value="InterPro"/>
</dbReference>
<feature type="region of interest" description="Disordered" evidence="2">
    <location>
        <begin position="265"/>
        <end position="287"/>
    </location>
</feature>
<accession>A0A0U5GST6</accession>
<keyword evidence="6" id="KW-1185">Reference proteome</keyword>
<keyword evidence="3" id="KW-1133">Transmembrane helix</keyword>
<dbReference type="GO" id="GO:0005524">
    <property type="term" value="F:ATP binding"/>
    <property type="evidence" value="ECO:0007669"/>
    <property type="project" value="InterPro"/>
</dbReference>
<keyword evidence="3" id="KW-0472">Membrane</keyword>
<dbReference type="SUPFAM" id="SSF52540">
    <property type="entry name" value="P-loop containing nucleoside triphosphate hydrolases"/>
    <property type="match status" value="1"/>
</dbReference>
<dbReference type="GO" id="GO:0009378">
    <property type="term" value="F:four-way junction helicase activity"/>
    <property type="evidence" value="ECO:0007669"/>
    <property type="project" value="TreeGrafter"/>
</dbReference>
<evidence type="ECO:0000256" key="1">
    <source>
        <dbReference type="ARBA" id="ARBA00005446"/>
    </source>
</evidence>
<feature type="region of interest" description="Disordered" evidence="2">
    <location>
        <begin position="426"/>
        <end position="553"/>
    </location>
</feature>
<comment type="similarity">
    <text evidence="1">Belongs to the helicase family. RecQ subfamily.</text>
</comment>
<evidence type="ECO:0000313" key="5">
    <source>
        <dbReference type="EMBL" id="CEN60838.1"/>
    </source>
</evidence>
<dbReference type="OrthoDB" id="4507197at2759"/>
<dbReference type="GO" id="GO:0005694">
    <property type="term" value="C:chromosome"/>
    <property type="evidence" value="ECO:0007669"/>
    <property type="project" value="TreeGrafter"/>
</dbReference>
<keyword evidence="3" id="KW-0812">Transmembrane</keyword>
<gene>
    <name evidence="5" type="ORF">ASPCAL03270</name>
</gene>
<sequence length="666" mass="72714">MIRGTHGPMQTLLDWRTYGLKVHYNTTAPGHVGWIGSDELLYKDVHFTMGAFRGFIHGLVGSARELLREVLYISAPATTATNTTTTTTSNTNFPPIPWSRLYDDPTQGQKGWCFLQDTRTRWPVDGKQWLMQRLRSEPAMQRQFMRRGQVQAQLVAQYLSRVARFKEKLAVAIHITGGQPARAPELLSIQHVNTQASRHRNIFIEDGLVTAVTAYHKGFHASNDIKLIHQYMPRAVGELVVWYMWLVLPFTEQLTAWQAAQQQQQAAAQPAGQPAGRGLGLGLDGGREDAQARAPRVGLAARPSSQPTGAAVAGSGLGLGLASPYLWGPDAGTQRAWTSDWFREVLKRETQAWLGQALNIPAYRDIAIGISRRFMRGASAFRSDAHDEKEQPAAAELFNADHEEGMDAEQWMAHIADLQAAHSSHVASMVQPAGNGARAPSGSQAVGFSQDDGSQPAGNRARAPSGLQPWLVPTDEAAGAPGHLQPWLQTPRAPSPDHHRHPTATDIRVRVSHARDDSQPQPAGSGARAPSGSQAVGVSPGQPSGHADVRVRVRPATTMTLGKRKRAPWQAEAKEHQWERQQQLQAMDMTTAMQQMTGQARMQFRGVQASAMAAIQQGRSPVVAIMPTGGGKSMLFMLPAWAVPGGTTIVVVPLISLRQDMARRCR</sequence>
<feature type="compositionally biased region" description="Basic and acidic residues" evidence="2">
    <location>
        <begin position="507"/>
        <end position="518"/>
    </location>
</feature>
<feature type="domain" description="DEAD/DEAH-box helicase" evidence="4">
    <location>
        <begin position="607"/>
        <end position="665"/>
    </location>
</feature>
<feature type="compositionally biased region" description="Polar residues" evidence="2">
    <location>
        <begin position="441"/>
        <end position="457"/>
    </location>
</feature>
<evidence type="ECO:0000256" key="2">
    <source>
        <dbReference type="SAM" id="MobiDB-lite"/>
    </source>
</evidence>
<evidence type="ECO:0000259" key="4">
    <source>
        <dbReference type="Pfam" id="PF00270"/>
    </source>
</evidence>
<dbReference type="PANTHER" id="PTHR13710">
    <property type="entry name" value="DNA HELICASE RECQ FAMILY MEMBER"/>
    <property type="match status" value="1"/>
</dbReference>
<dbReference type="InterPro" id="IPR027417">
    <property type="entry name" value="P-loop_NTPase"/>
</dbReference>